<dbReference type="AlphaFoldDB" id="A0A0E0I8F5"/>
<feature type="compositionally biased region" description="Basic and acidic residues" evidence="1">
    <location>
        <begin position="14"/>
        <end position="30"/>
    </location>
</feature>
<dbReference type="HOGENOM" id="CLU_2125102_0_0_1"/>
<reference evidence="2" key="2">
    <citation type="submission" date="2018-04" db="EMBL/GenBank/DDBJ databases">
        <title>OnivRS2 (Oryza nivara Reference Sequence Version 2).</title>
        <authorList>
            <person name="Zhang J."/>
            <person name="Kudrna D."/>
            <person name="Lee S."/>
            <person name="Talag J."/>
            <person name="Rajasekar S."/>
            <person name="Welchert J."/>
            <person name="Hsing Y.-I."/>
            <person name="Wing R.A."/>
        </authorList>
    </citation>
    <scope>NUCLEOTIDE SEQUENCE [LARGE SCALE GENOMIC DNA]</scope>
    <source>
        <strain evidence="2">SL10</strain>
    </source>
</reference>
<dbReference type="Proteomes" id="UP000006591">
    <property type="component" value="Chromosome 8"/>
</dbReference>
<reference evidence="2" key="1">
    <citation type="submission" date="2015-04" db="UniProtKB">
        <authorList>
            <consortium name="EnsemblPlants"/>
        </authorList>
    </citation>
    <scope>IDENTIFICATION</scope>
    <source>
        <strain evidence="2">SL10</strain>
    </source>
</reference>
<proteinExistence type="predicted"/>
<sequence>MERNGSEITLGLYRCKESRRSSPGGEESKRRAGGQTWRRRRKLGHYPGATARLDLHWIDGNGEATSGGAPDAENNDGRNTMVVSFWDEVSCCRIEPSAIALSVVDGKKIKRIKI</sequence>
<organism evidence="2">
    <name type="scientific">Oryza nivara</name>
    <name type="common">Indian wild rice</name>
    <name type="synonym">Oryza sativa f. spontanea</name>
    <dbReference type="NCBI Taxonomy" id="4536"/>
    <lineage>
        <taxon>Eukaryota</taxon>
        <taxon>Viridiplantae</taxon>
        <taxon>Streptophyta</taxon>
        <taxon>Embryophyta</taxon>
        <taxon>Tracheophyta</taxon>
        <taxon>Spermatophyta</taxon>
        <taxon>Magnoliopsida</taxon>
        <taxon>Liliopsida</taxon>
        <taxon>Poales</taxon>
        <taxon>Poaceae</taxon>
        <taxon>BOP clade</taxon>
        <taxon>Oryzoideae</taxon>
        <taxon>Oryzeae</taxon>
        <taxon>Oryzinae</taxon>
        <taxon>Oryza</taxon>
    </lineage>
</organism>
<protein>
    <submittedName>
        <fullName evidence="2">Uncharacterized protein</fullName>
    </submittedName>
</protein>
<feature type="region of interest" description="Disordered" evidence="1">
    <location>
        <begin position="1"/>
        <end position="43"/>
    </location>
</feature>
<dbReference type="EnsemblPlants" id="ONIVA08G06240.1">
    <property type="protein sequence ID" value="ONIVA08G06240.1"/>
    <property type="gene ID" value="ONIVA08G06240"/>
</dbReference>
<evidence type="ECO:0000313" key="2">
    <source>
        <dbReference type="EnsemblPlants" id="ONIVA08G06240.1"/>
    </source>
</evidence>
<accession>A0A0E0I8F5</accession>
<evidence type="ECO:0000256" key="1">
    <source>
        <dbReference type="SAM" id="MobiDB-lite"/>
    </source>
</evidence>
<evidence type="ECO:0000313" key="3">
    <source>
        <dbReference type="Proteomes" id="UP000006591"/>
    </source>
</evidence>
<dbReference type="Gramene" id="ONIVA08G06240.1">
    <property type="protein sequence ID" value="ONIVA08G06240.1"/>
    <property type="gene ID" value="ONIVA08G06240"/>
</dbReference>
<keyword evidence="3" id="KW-1185">Reference proteome</keyword>
<name>A0A0E0I8F5_ORYNI</name>